<evidence type="ECO:0000313" key="2">
    <source>
        <dbReference type="Proteomes" id="UP001215503"/>
    </source>
</evidence>
<evidence type="ECO:0000313" key="1">
    <source>
        <dbReference type="EMBL" id="MDF2094952.1"/>
    </source>
</evidence>
<proteinExistence type="predicted"/>
<dbReference type="Proteomes" id="UP001215503">
    <property type="component" value="Unassembled WGS sequence"/>
</dbReference>
<name>A0ABT5YJ28_9PROT</name>
<reference evidence="1 2" key="1">
    <citation type="submission" date="2023-03" db="EMBL/GenBank/DDBJ databases">
        <title>Fodinicurvata sp. CAU 1616 isolated from sea sendiment.</title>
        <authorList>
            <person name="Kim W."/>
        </authorList>
    </citation>
    <scope>NUCLEOTIDE SEQUENCE [LARGE SCALE GENOMIC DNA]</scope>
    <source>
        <strain evidence="1 2">CAU 1616</strain>
    </source>
</reference>
<comment type="caution">
    <text evidence="1">The sequence shown here is derived from an EMBL/GenBank/DDBJ whole genome shotgun (WGS) entry which is preliminary data.</text>
</comment>
<organism evidence="1 2">
    <name type="scientific">Aquibaculum arenosum</name>
    <dbReference type="NCBI Taxonomy" id="3032591"/>
    <lineage>
        <taxon>Bacteria</taxon>
        <taxon>Pseudomonadati</taxon>
        <taxon>Pseudomonadota</taxon>
        <taxon>Alphaproteobacteria</taxon>
        <taxon>Rhodospirillales</taxon>
        <taxon>Rhodovibrionaceae</taxon>
        <taxon>Aquibaculum</taxon>
    </lineage>
</organism>
<protein>
    <submittedName>
        <fullName evidence="1">Plasmid mobilization relaxosome protein MobC</fullName>
    </submittedName>
</protein>
<gene>
    <name evidence="1" type="primary">mobC</name>
    <name evidence="1" type="ORF">P2G67_03065</name>
</gene>
<dbReference type="RefSeq" id="WP_275819918.1">
    <property type="nucleotide sequence ID" value="NZ_JARHUD010000002.1"/>
</dbReference>
<keyword evidence="2" id="KW-1185">Reference proteome</keyword>
<sequence>MRHDEIIRFRISAALKQELEAAARAADEPLSAYVRAVLAAHAACRDADTERQLLAELVALRGAVGRLGNNANQIARRMNAGEALPEQAPERIARAVENMQRQVAAALDQRRAAR</sequence>
<accession>A0ABT5YJ28</accession>
<dbReference type="EMBL" id="JARHUD010000002">
    <property type="protein sequence ID" value="MDF2094952.1"/>
    <property type="molecule type" value="Genomic_DNA"/>
</dbReference>
<dbReference type="InterPro" id="IPR053842">
    <property type="entry name" value="NikA-like"/>
</dbReference>
<dbReference type="Pfam" id="PF21983">
    <property type="entry name" value="NikA-like"/>
    <property type="match status" value="1"/>
</dbReference>